<feature type="domain" description="OmpA-like" evidence="4">
    <location>
        <begin position="182"/>
        <end position="296"/>
    </location>
</feature>
<dbReference type="PANTHER" id="PTHR30329:SF21">
    <property type="entry name" value="LIPOPROTEIN YIAD-RELATED"/>
    <property type="match status" value="1"/>
</dbReference>
<evidence type="ECO:0000256" key="2">
    <source>
        <dbReference type="SAM" id="MobiDB-lite"/>
    </source>
</evidence>
<dbReference type="Gene3D" id="3.30.1330.60">
    <property type="entry name" value="OmpA-like domain"/>
    <property type="match status" value="1"/>
</dbReference>
<feature type="compositionally biased region" description="Low complexity" evidence="2">
    <location>
        <begin position="60"/>
        <end position="140"/>
    </location>
</feature>
<dbReference type="PANTHER" id="PTHR30329">
    <property type="entry name" value="STATOR ELEMENT OF FLAGELLAR MOTOR COMPLEX"/>
    <property type="match status" value="1"/>
</dbReference>
<dbReference type="InterPro" id="IPR036737">
    <property type="entry name" value="OmpA-like_sf"/>
</dbReference>
<dbReference type="Proteomes" id="UP000190460">
    <property type="component" value="Unassembled WGS sequence"/>
</dbReference>
<evidence type="ECO:0000259" key="4">
    <source>
        <dbReference type="PROSITE" id="PS51123"/>
    </source>
</evidence>
<dbReference type="RefSeq" id="WP_159448596.1">
    <property type="nucleotide sequence ID" value="NZ_FUYB01000005.1"/>
</dbReference>
<dbReference type="GO" id="GO:0016020">
    <property type="term" value="C:membrane"/>
    <property type="evidence" value="ECO:0007669"/>
    <property type="project" value="UniProtKB-UniRule"/>
</dbReference>
<dbReference type="AlphaFoldDB" id="A0A1T4WES4"/>
<dbReference type="InterPro" id="IPR006665">
    <property type="entry name" value="OmpA-like"/>
</dbReference>
<keyword evidence="6" id="KW-1185">Reference proteome</keyword>
<keyword evidence="1 3" id="KW-0472">Membrane</keyword>
<evidence type="ECO:0000256" key="1">
    <source>
        <dbReference type="PROSITE-ProRule" id="PRU00473"/>
    </source>
</evidence>
<name>A0A1T4WES4_9GAMM</name>
<dbReference type="EMBL" id="FUYB01000005">
    <property type="protein sequence ID" value="SKA75405.1"/>
    <property type="molecule type" value="Genomic_DNA"/>
</dbReference>
<sequence>MVASTEKNKELTSTQEGIIAGLVLLFFGLLYWYLNPWDADTPSPLLTEQASTTGFIQRNSLASNPSTTTSTTASTPTTTTETPLPQTTTPAATPIKAALTAAAAQPATPSPIVAPTATTPPAATTTTTTATAIADPTTSQPLPPPGPVAEAEPLPVAAATPNKLELASGSPEAELQSYLSSNTLETPVTLDGIAFEPQTSQLTQASEANVLLLAALLAQYPQANILITSYTDETRPNSENSAELSLMRANAVGVELVKAGIERRRITIMGMGKPTSPDPTSAISKKSQRIEVSVIQ</sequence>
<dbReference type="PROSITE" id="PS51123">
    <property type="entry name" value="OMPA_2"/>
    <property type="match status" value="1"/>
</dbReference>
<evidence type="ECO:0000313" key="6">
    <source>
        <dbReference type="Proteomes" id="UP000190460"/>
    </source>
</evidence>
<proteinExistence type="predicted"/>
<dbReference type="OrthoDB" id="9815217at2"/>
<reference evidence="6" key="1">
    <citation type="submission" date="2017-02" db="EMBL/GenBank/DDBJ databases">
        <authorList>
            <person name="Varghese N."/>
            <person name="Submissions S."/>
        </authorList>
    </citation>
    <scope>NUCLEOTIDE SEQUENCE [LARGE SCALE GENOMIC DNA]</scope>
    <source>
        <strain evidence="6">ATCC 49788</strain>
    </source>
</reference>
<dbReference type="SUPFAM" id="SSF103088">
    <property type="entry name" value="OmpA-like"/>
    <property type="match status" value="1"/>
</dbReference>
<evidence type="ECO:0000313" key="5">
    <source>
        <dbReference type="EMBL" id="SKA75405.1"/>
    </source>
</evidence>
<dbReference type="CDD" id="cd07185">
    <property type="entry name" value="OmpA_C-like"/>
    <property type="match status" value="1"/>
</dbReference>
<keyword evidence="3" id="KW-0812">Transmembrane</keyword>
<feature type="region of interest" description="Disordered" evidence="2">
    <location>
        <begin position="57"/>
        <end position="152"/>
    </location>
</feature>
<accession>A0A1T4WES4</accession>
<keyword evidence="3" id="KW-1133">Transmembrane helix</keyword>
<evidence type="ECO:0000256" key="3">
    <source>
        <dbReference type="SAM" id="Phobius"/>
    </source>
</evidence>
<dbReference type="Pfam" id="PF00691">
    <property type="entry name" value="OmpA"/>
    <property type="match status" value="1"/>
</dbReference>
<feature type="transmembrane region" description="Helical" evidence="3">
    <location>
        <begin position="17"/>
        <end position="34"/>
    </location>
</feature>
<organism evidence="5 6">
    <name type="scientific">Thiothrix eikelboomii</name>
    <dbReference type="NCBI Taxonomy" id="92487"/>
    <lineage>
        <taxon>Bacteria</taxon>
        <taxon>Pseudomonadati</taxon>
        <taxon>Pseudomonadota</taxon>
        <taxon>Gammaproteobacteria</taxon>
        <taxon>Thiotrichales</taxon>
        <taxon>Thiotrichaceae</taxon>
        <taxon>Thiothrix</taxon>
    </lineage>
</organism>
<gene>
    <name evidence="5" type="ORF">SAMN02745130_01525</name>
</gene>
<dbReference type="InterPro" id="IPR050330">
    <property type="entry name" value="Bact_OuterMem_StrucFunc"/>
</dbReference>
<protein>
    <submittedName>
        <fullName evidence="5">Outer membrane protein OmpA</fullName>
    </submittedName>
</protein>
<dbReference type="STRING" id="92487.SAMN02745130_01525"/>